<keyword evidence="2" id="KW-1185">Reference proteome</keyword>
<reference evidence="1 2" key="1">
    <citation type="submission" date="2019-12" db="EMBL/GenBank/DDBJ databases">
        <title>Mucilaginibacter sp. HME9299 genome sequencing and assembly.</title>
        <authorList>
            <person name="Kang H."/>
            <person name="Kim H."/>
            <person name="Joh K."/>
        </authorList>
    </citation>
    <scope>NUCLEOTIDE SEQUENCE [LARGE SCALE GENOMIC DNA]</scope>
    <source>
        <strain evidence="1 2">HME9299</strain>
    </source>
</reference>
<proteinExistence type="predicted"/>
<accession>A0A6I4IQ76</accession>
<dbReference type="EMBL" id="WQLA01000002">
    <property type="protein sequence ID" value="MVN90614.1"/>
    <property type="molecule type" value="Genomic_DNA"/>
</dbReference>
<protein>
    <submittedName>
        <fullName evidence="1">Uncharacterized protein</fullName>
    </submittedName>
</protein>
<dbReference type="AlphaFoldDB" id="A0A6I4IQ76"/>
<evidence type="ECO:0000313" key="1">
    <source>
        <dbReference type="EMBL" id="MVN90614.1"/>
    </source>
</evidence>
<dbReference type="Proteomes" id="UP000434850">
    <property type="component" value="Unassembled WGS sequence"/>
</dbReference>
<dbReference type="RefSeq" id="WP_157540391.1">
    <property type="nucleotide sequence ID" value="NZ_WQLA01000002.1"/>
</dbReference>
<dbReference type="OrthoDB" id="799200at2"/>
<gene>
    <name evidence="1" type="ORF">GO816_05700</name>
</gene>
<organism evidence="1 2">
    <name type="scientific">Mucilaginibacter aquatilis</name>
    <dbReference type="NCBI Taxonomy" id="1517760"/>
    <lineage>
        <taxon>Bacteria</taxon>
        <taxon>Pseudomonadati</taxon>
        <taxon>Bacteroidota</taxon>
        <taxon>Sphingobacteriia</taxon>
        <taxon>Sphingobacteriales</taxon>
        <taxon>Sphingobacteriaceae</taxon>
        <taxon>Mucilaginibacter</taxon>
    </lineage>
</organism>
<comment type="caution">
    <text evidence="1">The sequence shown here is derived from an EMBL/GenBank/DDBJ whole genome shotgun (WGS) entry which is preliminary data.</text>
</comment>
<sequence>MNKLNTFKLILCLAAILFIAKPFMGYTVFERLQDKEETNLLVKIFAKRKPEFLDEAAAKSATVKQLLRQNAKASNLTLSALLVTLFSYFATRFKASSAFSKLHHYVVTSCATPIYLLNRSLTI</sequence>
<name>A0A6I4IQ76_9SPHI</name>
<evidence type="ECO:0000313" key="2">
    <source>
        <dbReference type="Proteomes" id="UP000434850"/>
    </source>
</evidence>